<sequence>MLSAYPELLQSHATIQFEQRQAGMLSLPACSPFRLPPTRCGARRKSAAAATITMRDRSKNRKPTQRGRYLSTEAIQAVQSLKRAALRGAPAASAAAVVEPKLRRLLKADMVAVFRELAAQGEALLALQVFEEIRKEHWYKPRLLWYVDLVTVLASKGLRTEVDRACSYLKREQLEPDTEGFNLLLKALLDSGFTQLTLDCFRLMKLWDSDPDRITYTTLIKGLESLGKMELSAGIRLEAENDYGSLDFLDEVEIDEACRSRP</sequence>
<dbReference type="Proteomes" id="UP000007305">
    <property type="component" value="Chromosome 2"/>
</dbReference>
<reference evidence="4" key="2">
    <citation type="submission" date="2019-07" db="EMBL/GenBank/DDBJ databases">
        <authorList>
            <person name="Seetharam A."/>
            <person name="Woodhouse M."/>
            <person name="Cannon E."/>
        </authorList>
    </citation>
    <scope>NUCLEOTIDE SEQUENCE [LARGE SCALE GENOMIC DNA]</scope>
    <source>
        <strain evidence="4">cv. B73</strain>
    </source>
</reference>
<dbReference type="InterPro" id="IPR002885">
    <property type="entry name" value="PPR_rpt"/>
</dbReference>
<name>A0A804MEP8_MAIZE</name>
<dbReference type="GO" id="GO:0000373">
    <property type="term" value="P:Group II intron splicing"/>
    <property type="evidence" value="ECO:0007669"/>
    <property type="project" value="InterPro"/>
</dbReference>
<keyword evidence="1" id="KW-0677">Repeat</keyword>
<evidence type="ECO:0000256" key="1">
    <source>
        <dbReference type="ARBA" id="ARBA00022737"/>
    </source>
</evidence>
<accession>A0A804MEP8</accession>
<dbReference type="Gramene" id="Zm00001eb079800_T002">
    <property type="protein sequence ID" value="Zm00001eb079800_P002"/>
    <property type="gene ID" value="Zm00001eb079800"/>
</dbReference>
<dbReference type="AlphaFoldDB" id="A0A804MEP8"/>
<evidence type="ECO:0000313" key="4">
    <source>
        <dbReference type="EnsemblPlants" id="Zm00001eb079800_P003"/>
    </source>
</evidence>
<gene>
    <name evidence="4" type="primary">LOC103646322</name>
</gene>
<dbReference type="Gramene" id="Zm00001eb079800_T003">
    <property type="protein sequence ID" value="Zm00001eb079800_P003"/>
    <property type="gene ID" value="Zm00001eb079800"/>
</dbReference>
<dbReference type="InterPro" id="IPR011990">
    <property type="entry name" value="TPR-like_helical_dom_sf"/>
</dbReference>
<protein>
    <recommendedName>
        <fullName evidence="6">Pentatricopeptide repeat-containing protein</fullName>
    </recommendedName>
</protein>
<dbReference type="GO" id="GO:0003723">
    <property type="term" value="F:RNA binding"/>
    <property type="evidence" value="ECO:0007669"/>
    <property type="project" value="InterPro"/>
</dbReference>
<dbReference type="Gene3D" id="1.25.40.10">
    <property type="entry name" value="Tetratricopeptide repeat domain"/>
    <property type="match status" value="1"/>
</dbReference>
<dbReference type="GO" id="GO:0009658">
    <property type="term" value="P:chloroplast organization"/>
    <property type="evidence" value="ECO:0007669"/>
    <property type="project" value="InterPro"/>
</dbReference>
<evidence type="ECO:0000313" key="5">
    <source>
        <dbReference type="Proteomes" id="UP000007305"/>
    </source>
</evidence>
<dbReference type="Pfam" id="PF13041">
    <property type="entry name" value="PPR_2"/>
    <property type="match status" value="1"/>
</dbReference>
<dbReference type="EnsemblPlants" id="Zm00001eb079800_T002">
    <property type="protein sequence ID" value="Zm00001eb079800_P002"/>
    <property type="gene ID" value="Zm00001eb079800"/>
</dbReference>
<dbReference type="PANTHER" id="PTHR47594:SF4">
    <property type="entry name" value="OS04G0475500 PROTEIN"/>
    <property type="match status" value="1"/>
</dbReference>
<keyword evidence="2" id="KW-0809">Transit peptide</keyword>
<feature type="region of interest" description="Disordered" evidence="3">
    <location>
        <begin position="46"/>
        <end position="66"/>
    </location>
</feature>
<dbReference type="PANTHER" id="PTHR47594">
    <property type="entry name" value="PPR CONTAINING PLANT-LIKE PROTEIN"/>
    <property type="match status" value="1"/>
</dbReference>
<keyword evidence="5" id="KW-1185">Reference proteome</keyword>
<reference evidence="5" key="1">
    <citation type="submission" date="2015-12" db="EMBL/GenBank/DDBJ databases">
        <title>Update maize B73 reference genome by single molecule sequencing technologies.</title>
        <authorList>
            <consortium name="Maize Genome Sequencing Project"/>
            <person name="Ware D."/>
        </authorList>
    </citation>
    <scope>NUCLEOTIDE SEQUENCE [LARGE SCALE GENOMIC DNA]</scope>
    <source>
        <strain evidence="5">cv. B73</strain>
    </source>
</reference>
<proteinExistence type="predicted"/>
<evidence type="ECO:0008006" key="6">
    <source>
        <dbReference type="Google" id="ProtNLM"/>
    </source>
</evidence>
<organism evidence="4 5">
    <name type="scientific">Zea mays</name>
    <name type="common">Maize</name>
    <dbReference type="NCBI Taxonomy" id="4577"/>
    <lineage>
        <taxon>Eukaryota</taxon>
        <taxon>Viridiplantae</taxon>
        <taxon>Streptophyta</taxon>
        <taxon>Embryophyta</taxon>
        <taxon>Tracheophyta</taxon>
        <taxon>Spermatophyta</taxon>
        <taxon>Magnoliopsida</taxon>
        <taxon>Liliopsida</taxon>
        <taxon>Poales</taxon>
        <taxon>Poaceae</taxon>
        <taxon>PACMAD clade</taxon>
        <taxon>Panicoideae</taxon>
        <taxon>Andropogonodae</taxon>
        <taxon>Andropogoneae</taxon>
        <taxon>Tripsacinae</taxon>
        <taxon>Zea</taxon>
    </lineage>
</organism>
<reference evidence="4" key="3">
    <citation type="submission" date="2021-05" db="UniProtKB">
        <authorList>
            <consortium name="EnsemblPlants"/>
        </authorList>
    </citation>
    <scope>IDENTIFICATION</scope>
    <source>
        <strain evidence="4">cv. B73</strain>
    </source>
</reference>
<dbReference type="EnsemblPlants" id="Zm00001eb079800_T003">
    <property type="protein sequence ID" value="Zm00001eb079800_P003"/>
    <property type="gene ID" value="Zm00001eb079800"/>
</dbReference>
<dbReference type="InterPro" id="IPR044190">
    <property type="entry name" value="THA8-like"/>
</dbReference>
<evidence type="ECO:0000256" key="3">
    <source>
        <dbReference type="SAM" id="MobiDB-lite"/>
    </source>
</evidence>
<evidence type="ECO:0000256" key="2">
    <source>
        <dbReference type="ARBA" id="ARBA00022946"/>
    </source>
</evidence>